<protein>
    <submittedName>
        <fullName evidence="1">Uncharacterized protein</fullName>
    </submittedName>
</protein>
<proteinExistence type="predicted"/>
<dbReference type="EMBL" id="CP043869">
    <property type="protein sequence ID" value="QEQ97977.1"/>
    <property type="molecule type" value="Genomic_DNA"/>
</dbReference>
<evidence type="ECO:0000313" key="1">
    <source>
        <dbReference type="EMBL" id="QEQ97977.1"/>
    </source>
</evidence>
<organism evidence="1 2">
    <name type="scientific">Neptunomonas concharum</name>
    <dbReference type="NCBI Taxonomy" id="1031538"/>
    <lineage>
        <taxon>Bacteria</taxon>
        <taxon>Pseudomonadati</taxon>
        <taxon>Pseudomonadota</taxon>
        <taxon>Gammaproteobacteria</taxon>
        <taxon>Oceanospirillales</taxon>
        <taxon>Oceanospirillaceae</taxon>
        <taxon>Neptunomonas</taxon>
    </lineage>
</organism>
<evidence type="ECO:0000313" key="2">
    <source>
        <dbReference type="Proteomes" id="UP000324760"/>
    </source>
</evidence>
<gene>
    <name evidence="1" type="ORF">F0U83_15365</name>
</gene>
<dbReference type="OrthoDB" id="6120634at2"/>
<dbReference type="RefSeq" id="WP_138988202.1">
    <property type="nucleotide sequence ID" value="NZ_CP043869.1"/>
</dbReference>
<dbReference type="Proteomes" id="UP000324760">
    <property type="component" value="Chromosome"/>
</dbReference>
<dbReference type="KEGG" id="ncu:F0U83_15365"/>
<reference evidence="1 2" key="1">
    <citation type="journal article" date="2019" name="Biochem. Eng. J.">
        <title>Metabolic engineering of the marine bacteria Neptunomonas concharum for the production of acetoin and meso-2,3-butanediol from acetate.</title>
        <authorList>
            <person name="Li W."/>
            <person name="Pu N."/>
            <person name="Liu C.-X."/>
            <person name="Yuan Q.-P."/>
            <person name="Li Z.-J."/>
        </authorList>
    </citation>
    <scope>NUCLEOTIDE SEQUENCE [LARGE SCALE GENOMIC DNA]</scope>
    <source>
        <strain evidence="1 2">JCM17730</strain>
    </source>
</reference>
<keyword evidence="2" id="KW-1185">Reference proteome</keyword>
<name>A0A5P1REE3_9GAMM</name>
<dbReference type="AlphaFoldDB" id="A0A5P1REE3"/>
<sequence length="88" mass="9941">MSVIQVKNKERVINELMLFIRKVFAEPEICTIAKEITRKHMSSPNAAALIAEELSATTNVKIPLEHSEADDLFLDLLIDIVKDETALY</sequence>
<accession>A0A5P1REE3</accession>